<comment type="similarity">
    <text evidence="3">Belongs to the peptidase M50B family.</text>
</comment>
<gene>
    <name evidence="13" type="ORF">US99_C0047G0001</name>
</gene>
<name>A0A0G0KNW2_9BACT</name>
<evidence type="ECO:0000256" key="7">
    <source>
        <dbReference type="ARBA" id="ARBA00022833"/>
    </source>
</evidence>
<keyword evidence="6" id="KW-0378">Hydrolase</keyword>
<comment type="caution">
    <text evidence="13">The sequence shown here is derived from an EMBL/GenBank/DDBJ whole genome shotgun (WGS) entry which is preliminary data.</text>
</comment>
<accession>A0A0G0KNW2</accession>
<dbReference type="InterPro" id="IPR004387">
    <property type="entry name" value="Pept_M50_Zn"/>
</dbReference>
<dbReference type="Pfam" id="PF17820">
    <property type="entry name" value="PDZ_6"/>
    <property type="match status" value="1"/>
</dbReference>
<evidence type="ECO:0000256" key="4">
    <source>
        <dbReference type="ARBA" id="ARBA00022670"/>
    </source>
</evidence>
<evidence type="ECO:0000256" key="3">
    <source>
        <dbReference type="ARBA" id="ARBA00007931"/>
    </source>
</evidence>
<keyword evidence="9 13" id="KW-0482">Metalloprotease</keyword>
<sequence length="356" mass="39385">MFLSIIIFILTLLFLVVIHEFGHFLMAKKFGIEVKEFGFGIPPRLWGKKIGETLYSINWLPFGGFVKLLGEEDGNEGSSDRNFARKPVFQRIVVVIAGVTMNLILAWVLFYIVIAAQNFRVISPSIDQGVYISKVEENFPAREVGIKPGDRLLSVDGKAVSSFDEARSLIKEKESAISLQLQDSKGVREVVLIAKEVDGNRLIGVVFTPFLIKEFNTPKEKIFSGITYSVDLTKLTFMGLGKTINQLISGEFGKVSQQVSGPVGIAAMSGEILQGGWQAVIPYLWFVGIISLTLAIFNIFPIPALDGGRLLFLLIEAVTKKKVKAEIENIIHQVGFAVLLVLALLVTFSDIKKFFP</sequence>
<dbReference type="GO" id="GO:0004222">
    <property type="term" value="F:metalloendopeptidase activity"/>
    <property type="evidence" value="ECO:0007669"/>
    <property type="project" value="InterPro"/>
</dbReference>
<dbReference type="Pfam" id="PF02163">
    <property type="entry name" value="Peptidase_M50"/>
    <property type="match status" value="1"/>
</dbReference>
<dbReference type="InterPro" id="IPR036034">
    <property type="entry name" value="PDZ_sf"/>
</dbReference>
<feature type="transmembrane region" description="Helical" evidence="11">
    <location>
        <begin position="6"/>
        <end position="26"/>
    </location>
</feature>
<dbReference type="InterPro" id="IPR041489">
    <property type="entry name" value="PDZ_6"/>
</dbReference>
<keyword evidence="7" id="KW-0862">Zinc</keyword>
<feature type="transmembrane region" description="Helical" evidence="11">
    <location>
        <begin position="283"/>
        <end position="305"/>
    </location>
</feature>
<evidence type="ECO:0000256" key="5">
    <source>
        <dbReference type="ARBA" id="ARBA00022692"/>
    </source>
</evidence>
<evidence type="ECO:0000256" key="10">
    <source>
        <dbReference type="ARBA" id="ARBA00023136"/>
    </source>
</evidence>
<feature type="transmembrane region" description="Helical" evidence="11">
    <location>
        <begin position="92"/>
        <end position="114"/>
    </location>
</feature>
<evidence type="ECO:0000256" key="1">
    <source>
        <dbReference type="ARBA" id="ARBA00001947"/>
    </source>
</evidence>
<keyword evidence="8 11" id="KW-1133">Transmembrane helix</keyword>
<comment type="subcellular location">
    <subcellularLocation>
        <location evidence="2">Membrane</location>
        <topology evidence="2">Multi-pass membrane protein</topology>
    </subcellularLocation>
</comment>
<dbReference type="InterPro" id="IPR008915">
    <property type="entry name" value="Peptidase_M50"/>
</dbReference>
<dbReference type="GO" id="GO:0016020">
    <property type="term" value="C:membrane"/>
    <property type="evidence" value="ECO:0007669"/>
    <property type="project" value="UniProtKB-SubCell"/>
</dbReference>
<dbReference type="SMART" id="SM00228">
    <property type="entry name" value="PDZ"/>
    <property type="match status" value="1"/>
</dbReference>
<dbReference type="PANTHER" id="PTHR42837">
    <property type="entry name" value="REGULATOR OF SIGMA-E PROTEASE RSEP"/>
    <property type="match status" value="1"/>
</dbReference>
<keyword evidence="10 11" id="KW-0472">Membrane</keyword>
<dbReference type="GO" id="GO:0006508">
    <property type="term" value="P:proteolysis"/>
    <property type="evidence" value="ECO:0007669"/>
    <property type="project" value="UniProtKB-KW"/>
</dbReference>
<evidence type="ECO:0000313" key="14">
    <source>
        <dbReference type="Proteomes" id="UP000034324"/>
    </source>
</evidence>
<evidence type="ECO:0000256" key="9">
    <source>
        <dbReference type="ARBA" id="ARBA00023049"/>
    </source>
</evidence>
<keyword evidence="4 13" id="KW-0645">Protease</keyword>
<feature type="domain" description="PDZ" evidence="12">
    <location>
        <begin position="129"/>
        <end position="185"/>
    </location>
</feature>
<dbReference type="SUPFAM" id="SSF50156">
    <property type="entry name" value="PDZ domain-like"/>
    <property type="match status" value="1"/>
</dbReference>
<evidence type="ECO:0000259" key="12">
    <source>
        <dbReference type="PROSITE" id="PS50106"/>
    </source>
</evidence>
<dbReference type="PROSITE" id="PS50106">
    <property type="entry name" value="PDZ"/>
    <property type="match status" value="1"/>
</dbReference>
<comment type="cofactor">
    <cofactor evidence="1">
        <name>Zn(2+)</name>
        <dbReference type="ChEBI" id="CHEBI:29105"/>
    </cofactor>
</comment>
<dbReference type="Proteomes" id="UP000034324">
    <property type="component" value="Unassembled WGS sequence"/>
</dbReference>
<evidence type="ECO:0000313" key="13">
    <source>
        <dbReference type="EMBL" id="KKQ77140.1"/>
    </source>
</evidence>
<dbReference type="AlphaFoldDB" id="A0A0G0KNW2"/>
<evidence type="ECO:0000256" key="8">
    <source>
        <dbReference type="ARBA" id="ARBA00022989"/>
    </source>
</evidence>
<organism evidence="13 14">
    <name type="scientific">Candidatus Daviesbacteria bacterium GW2011_GWF2_38_6</name>
    <dbReference type="NCBI Taxonomy" id="1618432"/>
    <lineage>
        <taxon>Bacteria</taxon>
        <taxon>Candidatus Daviesiibacteriota</taxon>
    </lineage>
</organism>
<evidence type="ECO:0000256" key="11">
    <source>
        <dbReference type="SAM" id="Phobius"/>
    </source>
</evidence>
<reference evidence="13 14" key="1">
    <citation type="journal article" date="2015" name="Nature">
        <title>rRNA introns, odd ribosomes, and small enigmatic genomes across a large radiation of phyla.</title>
        <authorList>
            <person name="Brown C.T."/>
            <person name="Hug L.A."/>
            <person name="Thomas B.C."/>
            <person name="Sharon I."/>
            <person name="Castelle C.J."/>
            <person name="Singh A."/>
            <person name="Wilkins M.J."/>
            <person name="Williams K.H."/>
            <person name="Banfield J.F."/>
        </authorList>
    </citation>
    <scope>NUCLEOTIDE SEQUENCE [LARGE SCALE GENOMIC DNA]</scope>
</reference>
<evidence type="ECO:0000256" key="2">
    <source>
        <dbReference type="ARBA" id="ARBA00004141"/>
    </source>
</evidence>
<dbReference type="InterPro" id="IPR001478">
    <property type="entry name" value="PDZ"/>
</dbReference>
<dbReference type="EMBL" id="LBVC01000047">
    <property type="protein sequence ID" value="KKQ77140.1"/>
    <property type="molecule type" value="Genomic_DNA"/>
</dbReference>
<keyword evidence="5 11" id="KW-0812">Transmembrane</keyword>
<dbReference type="PANTHER" id="PTHR42837:SF2">
    <property type="entry name" value="MEMBRANE METALLOPROTEASE ARASP2, CHLOROPLASTIC-RELATED"/>
    <property type="match status" value="1"/>
</dbReference>
<evidence type="ECO:0000256" key="6">
    <source>
        <dbReference type="ARBA" id="ARBA00022801"/>
    </source>
</evidence>
<feature type="transmembrane region" description="Helical" evidence="11">
    <location>
        <begin position="330"/>
        <end position="348"/>
    </location>
</feature>
<dbReference type="Gene3D" id="2.30.42.10">
    <property type="match status" value="1"/>
</dbReference>
<proteinExistence type="inferred from homology"/>
<dbReference type="CDD" id="cd06163">
    <property type="entry name" value="S2P-M50_PDZ_RseP-like"/>
    <property type="match status" value="1"/>
</dbReference>
<protein>
    <submittedName>
        <fullName evidence="13">Membrane-associated zinc metalloprotease</fullName>
    </submittedName>
</protein>